<organism evidence="5 6">
    <name type="scientific">Catellatospora chokoriensis</name>
    <dbReference type="NCBI Taxonomy" id="310353"/>
    <lineage>
        <taxon>Bacteria</taxon>
        <taxon>Bacillati</taxon>
        <taxon>Actinomycetota</taxon>
        <taxon>Actinomycetes</taxon>
        <taxon>Micromonosporales</taxon>
        <taxon>Micromonosporaceae</taxon>
        <taxon>Catellatospora</taxon>
    </lineage>
</organism>
<dbReference type="Proteomes" id="UP000619293">
    <property type="component" value="Unassembled WGS sequence"/>
</dbReference>
<evidence type="ECO:0000313" key="6">
    <source>
        <dbReference type="Proteomes" id="UP000619293"/>
    </source>
</evidence>
<dbReference type="SUPFAM" id="SSF51445">
    <property type="entry name" value="(Trans)glycosidases"/>
    <property type="match status" value="1"/>
</dbReference>
<evidence type="ECO:0000313" key="5">
    <source>
        <dbReference type="EMBL" id="GIF91171.1"/>
    </source>
</evidence>
<evidence type="ECO:0000256" key="1">
    <source>
        <dbReference type="ARBA" id="ARBA00005336"/>
    </source>
</evidence>
<dbReference type="PANTHER" id="PTHR30480:SF16">
    <property type="entry name" value="GLYCOSIDE HYDROLASE FAMILY 3 DOMAIN PROTEIN"/>
    <property type="match status" value="1"/>
</dbReference>
<dbReference type="PANTHER" id="PTHR30480">
    <property type="entry name" value="BETA-HEXOSAMINIDASE-RELATED"/>
    <property type="match status" value="1"/>
</dbReference>
<evidence type="ECO:0000256" key="2">
    <source>
        <dbReference type="ARBA" id="ARBA00022801"/>
    </source>
</evidence>
<gene>
    <name evidence="5" type="ORF">Cch02nite_46150</name>
</gene>
<comment type="similarity">
    <text evidence="1">Belongs to the glycosyl hydrolase 3 family.</text>
</comment>
<dbReference type="InterPro" id="IPR050226">
    <property type="entry name" value="NagZ_Beta-hexosaminidase"/>
</dbReference>
<keyword evidence="3" id="KW-0326">Glycosidase</keyword>
<dbReference type="Gene3D" id="3.20.20.300">
    <property type="entry name" value="Glycoside hydrolase, family 3, N-terminal domain"/>
    <property type="match status" value="1"/>
</dbReference>
<proteinExistence type="inferred from homology"/>
<dbReference type="GO" id="GO:0004553">
    <property type="term" value="F:hydrolase activity, hydrolyzing O-glycosyl compounds"/>
    <property type="evidence" value="ECO:0007669"/>
    <property type="project" value="InterPro"/>
</dbReference>
<dbReference type="InterPro" id="IPR001764">
    <property type="entry name" value="Glyco_hydro_3_N"/>
</dbReference>
<protein>
    <submittedName>
        <fullName evidence="5">Hydrolase</fullName>
    </submittedName>
</protein>
<dbReference type="GO" id="GO:0009254">
    <property type="term" value="P:peptidoglycan turnover"/>
    <property type="evidence" value="ECO:0007669"/>
    <property type="project" value="TreeGrafter"/>
</dbReference>
<dbReference type="Pfam" id="PF00933">
    <property type="entry name" value="Glyco_hydro_3"/>
    <property type="match status" value="1"/>
</dbReference>
<keyword evidence="6" id="KW-1185">Reference proteome</keyword>
<sequence length="492" mass="50244">MTQLDTDLALLADTVLQPGFVGTAAPDWVRRRLGRGLGGVALYSRNIADRAQVAALTAQLRAENPDVVIAVDEEAGDVTRLDAGTGSDRPGNLALGAVDDAALTEAVARDIGADLAAVGVTLNYAPTVDVNSRPENVVIGVRSFGADPALVARHSAAWVRGLQSAGVAACAKHFPGHGDTVEDSHYDAARVGSSRAELAAVALPPFAAAIRAGVRAVMTGHLVVSAYDAELPATLSPALLTGLLREELGFDGLIVTDGIEMAAVAKQWGVGGAAVRALAAGADAICVGGEYKNEGIVGLLRNSIVTAVREGVLAEQRLADAAARVRELAAWQRVASAATVPRTPEVGLRAARRAVRVTGPGLPLAAPPHVVELDTPTGIAVDQAMPWGVAGPLGARWAATTAERVTADAAPSWLDAALTAATGRPLVVVGRDVRQHPWAVSARAALLAARPDAVVVELGMPEPTPVGATYLVTHGGTRACAAAAAEVLTGQH</sequence>
<dbReference type="RefSeq" id="WP_191838816.1">
    <property type="nucleotide sequence ID" value="NZ_BAAALB010000008.1"/>
</dbReference>
<name>A0A8J3K1E1_9ACTN</name>
<dbReference type="AlphaFoldDB" id="A0A8J3K1E1"/>
<evidence type="ECO:0000256" key="3">
    <source>
        <dbReference type="ARBA" id="ARBA00023295"/>
    </source>
</evidence>
<dbReference type="InterPro" id="IPR017853">
    <property type="entry name" value="GH"/>
</dbReference>
<reference evidence="5 6" key="1">
    <citation type="submission" date="2021-01" db="EMBL/GenBank/DDBJ databases">
        <title>Whole genome shotgun sequence of Catellatospora chokoriensis NBRC 107358.</title>
        <authorList>
            <person name="Komaki H."/>
            <person name="Tamura T."/>
        </authorList>
    </citation>
    <scope>NUCLEOTIDE SEQUENCE [LARGE SCALE GENOMIC DNA]</scope>
    <source>
        <strain evidence="5 6">NBRC 107358</strain>
    </source>
</reference>
<feature type="domain" description="Glycoside hydrolase family 3 N-terminal" evidence="4">
    <location>
        <begin position="36"/>
        <end position="327"/>
    </location>
</feature>
<dbReference type="InterPro" id="IPR036962">
    <property type="entry name" value="Glyco_hydro_3_N_sf"/>
</dbReference>
<accession>A0A8J3K1E1</accession>
<keyword evidence="2 5" id="KW-0378">Hydrolase</keyword>
<evidence type="ECO:0000259" key="4">
    <source>
        <dbReference type="Pfam" id="PF00933"/>
    </source>
</evidence>
<comment type="caution">
    <text evidence="5">The sequence shown here is derived from an EMBL/GenBank/DDBJ whole genome shotgun (WGS) entry which is preliminary data.</text>
</comment>
<dbReference type="EMBL" id="BONG01000029">
    <property type="protein sequence ID" value="GIF91171.1"/>
    <property type="molecule type" value="Genomic_DNA"/>
</dbReference>
<dbReference type="GO" id="GO:0005975">
    <property type="term" value="P:carbohydrate metabolic process"/>
    <property type="evidence" value="ECO:0007669"/>
    <property type="project" value="InterPro"/>
</dbReference>